<evidence type="ECO:0000313" key="2">
    <source>
        <dbReference type="Proteomes" id="UP000029692"/>
    </source>
</evidence>
<keyword evidence="2" id="KW-1185">Reference proteome</keyword>
<dbReference type="EMBL" id="JNUP01000016">
    <property type="protein sequence ID" value="KGE73660.1"/>
    <property type="molecule type" value="Genomic_DNA"/>
</dbReference>
<evidence type="ECO:0000313" key="1">
    <source>
        <dbReference type="EMBL" id="KGE73660.1"/>
    </source>
</evidence>
<comment type="caution">
    <text evidence="1">The sequence shown here is derived from an EMBL/GenBank/DDBJ whole genome shotgun (WGS) entry which is preliminary data.</text>
</comment>
<name>A0A098R0G8_9SPIO</name>
<organism evidence="1 2">
    <name type="scientific">Spirochaeta lutea</name>
    <dbReference type="NCBI Taxonomy" id="1480694"/>
    <lineage>
        <taxon>Bacteria</taxon>
        <taxon>Pseudomonadati</taxon>
        <taxon>Spirochaetota</taxon>
        <taxon>Spirochaetia</taxon>
        <taxon>Spirochaetales</taxon>
        <taxon>Spirochaetaceae</taxon>
        <taxon>Spirochaeta</taxon>
    </lineage>
</organism>
<dbReference type="Proteomes" id="UP000029692">
    <property type="component" value="Unassembled WGS sequence"/>
</dbReference>
<gene>
    <name evidence="1" type="ORF">DC28_01610</name>
</gene>
<sequence length="300" mass="34186">MKQIKLFSQEKSHDELYSQIRDQNGNIRKYIEDIWKDYELFADQNFDKQLSENFIDHIWEMCLFKALKDKDLEFAEKTRKVGPDFIINTNSRKINIEAVTVSSGEINNKNSIKNNGQISGIDEDFFSGDISPSEIQVRYLKAIYDKKEKIEKYISEKVILETDINIIAITSAKIPITAIPDPVLGPVGYLIRSLSPIGNEYICVNGTSKKVAFEKSNQVFKNNGNPVTKLLINENNLGNISAFLYAPSLSIYNDNFVQPLWLIKNQNCCNPLGDVIDLPEVVITQNLDRFSISYISKQNA</sequence>
<protein>
    <submittedName>
        <fullName evidence="1">Uncharacterized protein</fullName>
    </submittedName>
</protein>
<dbReference type="OrthoDB" id="981968at2"/>
<dbReference type="AlphaFoldDB" id="A0A098R0G8"/>
<accession>A0A098R0G8</accession>
<dbReference type="STRING" id="1480694.DC28_01610"/>
<reference evidence="1 2" key="1">
    <citation type="submission" date="2014-05" db="EMBL/GenBank/DDBJ databases">
        <title>De novo Genome Sequence of Spirocheata sp.</title>
        <authorList>
            <person name="Shivani Y."/>
            <person name="Subhash Y."/>
            <person name="Tushar L."/>
            <person name="Sasikala C."/>
            <person name="Ramana C.V."/>
        </authorList>
    </citation>
    <scope>NUCLEOTIDE SEQUENCE [LARGE SCALE GENOMIC DNA]</scope>
    <source>
        <strain evidence="1 2">JC230</strain>
    </source>
</reference>
<dbReference type="eggNOG" id="ENOG502Z9SG">
    <property type="taxonomic scope" value="Bacteria"/>
</dbReference>
<proteinExistence type="predicted"/>
<dbReference type="RefSeq" id="WP_037545246.1">
    <property type="nucleotide sequence ID" value="NZ_JNUP01000016.1"/>
</dbReference>